<sequence>MQYAEINASHETLARKWTDLKRQFA</sequence>
<evidence type="ECO:0000313" key="2">
    <source>
        <dbReference type="Proteomes" id="UP000044602"/>
    </source>
</evidence>
<organism evidence="1 2">
    <name type="scientific">Verticillium longisporum</name>
    <name type="common">Verticillium dahliae var. longisporum</name>
    <dbReference type="NCBI Taxonomy" id="100787"/>
    <lineage>
        <taxon>Eukaryota</taxon>
        <taxon>Fungi</taxon>
        <taxon>Dikarya</taxon>
        <taxon>Ascomycota</taxon>
        <taxon>Pezizomycotina</taxon>
        <taxon>Sordariomycetes</taxon>
        <taxon>Hypocreomycetidae</taxon>
        <taxon>Glomerellales</taxon>
        <taxon>Plectosphaerellaceae</taxon>
        <taxon>Verticillium</taxon>
    </lineage>
</organism>
<dbReference type="Proteomes" id="UP000044602">
    <property type="component" value="Unassembled WGS sequence"/>
</dbReference>
<proteinExistence type="predicted"/>
<evidence type="ECO:0000313" key="1">
    <source>
        <dbReference type="EMBL" id="CRJ80533.1"/>
    </source>
</evidence>
<gene>
    <name evidence="1" type="ORF">BN1708_000288</name>
</gene>
<dbReference type="EMBL" id="CVQH01000001">
    <property type="protein sequence ID" value="CRJ80533.1"/>
    <property type="molecule type" value="Genomic_DNA"/>
</dbReference>
<name>A0A0G4KCX6_VERLO</name>
<reference evidence="2" key="1">
    <citation type="submission" date="2015-05" db="EMBL/GenBank/DDBJ databases">
        <authorList>
            <person name="Fogelqvist Johan"/>
        </authorList>
    </citation>
    <scope>NUCLEOTIDE SEQUENCE [LARGE SCALE GENOMIC DNA]</scope>
</reference>
<protein>
    <submittedName>
        <fullName evidence="1">Uncharacterized protein</fullName>
    </submittedName>
</protein>
<keyword evidence="2" id="KW-1185">Reference proteome</keyword>
<accession>A0A0G4KCX6</accession>
<dbReference type="AlphaFoldDB" id="A0A0G4KCX6"/>